<proteinExistence type="predicted"/>
<gene>
    <name evidence="1" type="ORF">DWW27_14840</name>
</gene>
<protein>
    <recommendedName>
        <fullName evidence="3">ATP-binding protein</fullName>
    </recommendedName>
</protein>
<dbReference type="EMBL" id="QRYT01000037">
    <property type="protein sequence ID" value="RGV06626.1"/>
    <property type="molecule type" value="Genomic_DNA"/>
</dbReference>
<evidence type="ECO:0000313" key="2">
    <source>
        <dbReference type="Proteomes" id="UP000285379"/>
    </source>
</evidence>
<dbReference type="AlphaFoldDB" id="A0A412VJE5"/>
<sequence>MERPIGSIIGNIRNKGFFHTIRRNSYLPYQLPFAMQVVEAIGKDRNPKFCIDNENRFVYENLIRWIHGDQDFKCVDPATKEIIPGRLTAGIYIAGNTGSGKSWALEIMSAYCDIDNVQVTIGNEQFCLRWPCFRSDTICEEFTEKGSIDKYKKRAILGIQDLGSSSEPIESLYMGNRMGVIQQLLEYRGDFTDKITLITSNLPMSHKVLIDRYGDRVASRLNEMCNYFEIKGKDRRKTYSIDNK</sequence>
<reference evidence="1 2" key="1">
    <citation type="submission" date="2018-08" db="EMBL/GenBank/DDBJ databases">
        <title>A genome reference for cultivated species of the human gut microbiota.</title>
        <authorList>
            <person name="Zou Y."/>
            <person name="Xue W."/>
            <person name="Luo G."/>
        </authorList>
    </citation>
    <scope>NUCLEOTIDE SEQUENCE [LARGE SCALE GENOMIC DNA]</scope>
    <source>
        <strain evidence="1 2">AF14-8</strain>
    </source>
</reference>
<dbReference type="RefSeq" id="WP_005778696.1">
    <property type="nucleotide sequence ID" value="NZ_QRYT01000037.1"/>
</dbReference>
<dbReference type="Gene3D" id="3.40.50.300">
    <property type="entry name" value="P-loop containing nucleotide triphosphate hydrolases"/>
    <property type="match status" value="1"/>
</dbReference>
<evidence type="ECO:0000313" key="1">
    <source>
        <dbReference type="EMBL" id="RGV06626.1"/>
    </source>
</evidence>
<organism evidence="1 2">
    <name type="scientific">Phocaeicola vulgatus</name>
    <name type="common">Bacteroides vulgatus</name>
    <dbReference type="NCBI Taxonomy" id="821"/>
    <lineage>
        <taxon>Bacteria</taxon>
        <taxon>Pseudomonadati</taxon>
        <taxon>Bacteroidota</taxon>
        <taxon>Bacteroidia</taxon>
        <taxon>Bacteroidales</taxon>
        <taxon>Bacteroidaceae</taxon>
        <taxon>Phocaeicola</taxon>
    </lineage>
</organism>
<name>A0A412VJE5_PHOVU</name>
<evidence type="ECO:0008006" key="3">
    <source>
        <dbReference type="Google" id="ProtNLM"/>
    </source>
</evidence>
<dbReference type="Proteomes" id="UP000285379">
    <property type="component" value="Unassembled WGS sequence"/>
</dbReference>
<accession>A0A412VJE5</accession>
<comment type="caution">
    <text evidence="1">The sequence shown here is derived from an EMBL/GenBank/DDBJ whole genome shotgun (WGS) entry which is preliminary data.</text>
</comment>
<dbReference type="InterPro" id="IPR027417">
    <property type="entry name" value="P-loop_NTPase"/>
</dbReference>